<evidence type="ECO:0000313" key="5">
    <source>
        <dbReference type="EMBL" id="KAK1664789.1"/>
    </source>
</evidence>
<reference evidence="5" key="1">
    <citation type="submission" date="2023-07" db="EMBL/GenBank/DDBJ databases">
        <title>A chromosome-level genome assembly of Lolium multiflorum.</title>
        <authorList>
            <person name="Chen Y."/>
            <person name="Copetti D."/>
            <person name="Kolliker R."/>
            <person name="Studer B."/>
        </authorList>
    </citation>
    <scope>NUCLEOTIDE SEQUENCE</scope>
    <source>
        <strain evidence="5">02402/16</strain>
        <tissue evidence="5">Leaf</tissue>
    </source>
</reference>
<proteinExistence type="predicted"/>
<evidence type="ECO:0000256" key="2">
    <source>
        <dbReference type="ARBA" id="ARBA00022737"/>
    </source>
</evidence>
<keyword evidence="1" id="KW-0479">Metal-binding</keyword>
<accession>A0AAD8SVI9</accession>
<keyword evidence="4" id="KW-0862">Zinc</keyword>
<keyword evidence="6" id="KW-1185">Reference proteome</keyword>
<evidence type="ECO:0000256" key="4">
    <source>
        <dbReference type="ARBA" id="ARBA00022833"/>
    </source>
</evidence>
<dbReference type="EMBL" id="JAUUTY010000003">
    <property type="protein sequence ID" value="KAK1664789.1"/>
    <property type="molecule type" value="Genomic_DNA"/>
</dbReference>
<name>A0AAD8SVI9_LOLMU</name>
<organism evidence="5 6">
    <name type="scientific">Lolium multiflorum</name>
    <name type="common">Italian ryegrass</name>
    <name type="synonym">Lolium perenne subsp. multiflorum</name>
    <dbReference type="NCBI Taxonomy" id="4521"/>
    <lineage>
        <taxon>Eukaryota</taxon>
        <taxon>Viridiplantae</taxon>
        <taxon>Streptophyta</taxon>
        <taxon>Embryophyta</taxon>
        <taxon>Tracheophyta</taxon>
        <taxon>Spermatophyta</taxon>
        <taxon>Magnoliopsida</taxon>
        <taxon>Liliopsida</taxon>
        <taxon>Poales</taxon>
        <taxon>Poaceae</taxon>
        <taxon>BOP clade</taxon>
        <taxon>Pooideae</taxon>
        <taxon>Poodae</taxon>
        <taxon>Poeae</taxon>
        <taxon>Poeae Chloroplast Group 2 (Poeae type)</taxon>
        <taxon>Loliodinae</taxon>
        <taxon>Loliinae</taxon>
        <taxon>Lolium</taxon>
    </lineage>
</organism>
<sequence>MARCRQMAWLLYHARVNASSLLFADEQELKVWGFNEVFYCSCQGADYKMQIRQLEPGTIQQMKQPCSECRATGETINW</sequence>
<dbReference type="Proteomes" id="UP001231189">
    <property type="component" value="Unassembled WGS sequence"/>
</dbReference>
<evidence type="ECO:0000256" key="1">
    <source>
        <dbReference type="ARBA" id="ARBA00022723"/>
    </source>
</evidence>
<gene>
    <name evidence="5" type="ORF">QYE76_052948</name>
</gene>
<dbReference type="AlphaFoldDB" id="A0AAD8SVI9"/>
<evidence type="ECO:0000313" key="6">
    <source>
        <dbReference type="Proteomes" id="UP001231189"/>
    </source>
</evidence>
<dbReference type="Gene3D" id="2.10.230.10">
    <property type="entry name" value="Heat shock protein DnaJ, cysteine-rich domain"/>
    <property type="match status" value="1"/>
</dbReference>
<dbReference type="GO" id="GO:0008270">
    <property type="term" value="F:zinc ion binding"/>
    <property type="evidence" value="ECO:0007669"/>
    <property type="project" value="UniProtKB-KW"/>
</dbReference>
<dbReference type="FunFam" id="2.10.230.10:FF:000001">
    <property type="entry name" value="DnaJ subfamily A member 2"/>
    <property type="match status" value="1"/>
</dbReference>
<comment type="caution">
    <text evidence="5">The sequence shown here is derived from an EMBL/GenBank/DDBJ whole genome shotgun (WGS) entry which is preliminary data.</text>
</comment>
<protein>
    <submittedName>
        <fullName evidence="5">Uncharacterized protein</fullName>
    </submittedName>
</protein>
<keyword evidence="3" id="KW-0863">Zinc-finger</keyword>
<evidence type="ECO:0000256" key="3">
    <source>
        <dbReference type="ARBA" id="ARBA00022771"/>
    </source>
</evidence>
<keyword evidence="2" id="KW-0677">Repeat</keyword>